<name>A0A6S8C5V3_9STRA</name>
<evidence type="ECO:0000256" key="1">
    <source>
        <dbReference type="ARBA" id="ARBA00004123"/>
    </source>
</evidence>
<feature type="compositionally biased region" description="Basic and acidic residues" evidence="4">
    <location>
        <begin position="173"/>
        <end position="193"/>
    </location>
</feature>
<feature type="compositionally biased region" description="Acidic residues" evidence="4">
    <location>
        <begin position="218"/>
        <end position="233"/>
    </location>
</feature>
<dbReference type="EMBL" id="HBIN01009334">
    <property type="protein sequence ID" value="CAE0436698.1"/>
    <property type="molecule type" value="Transcribed_RNA"/>
</dbReference>
<comment type="subcellular location">
    <subcellularLocation>
        <location evidence="1">Nucleus</location>
    </subcellularLocation>
</comment>
<dbReference type="Pfam" id="PF11705">
    <property type="entry name" value="RNA_pol_3_Rpc31"/>
    <property type="match status" value="1"/>
</dbReference>
<feature type="compositionally biased region" description="Gly residues" evidence="4">
    <location>
        <begin position="1"/>
        <end position="10"/>
    </location>
</feature>
<evidence type="ECO:0000313" key="6">
    <source>
        <dbReference type="EMBL" id="CAE0436700.1"/>
    </source>
</evidence>
<feature type="region of interest" description="Disordered" evidence="4">
    <location>
        <begin position="1"/>
        <end position="60"/>
    </location>
</feature>
<dbReference type="PANTHER" id="PTHR15367">
    <property type="entry name" value="DNA-DIRECTED RNA POLYMERASE III"/>
    <property type="match status" value="1"/>
</dbReference>
<organism evidence="6">
    <name type="scientific">Aplanochytrium stocchinoi</name>
    <dbReference type="NCBI Taxonomy" id="215587"/>
    <lineage>
        <taxon>Eukaryota</taxon>
        <taxon>Sar</taxon>
        <taxon>Stramenopiles</taxon>
        <taxon>Bigyra</taxon>
        <taxon>Labyrinthulomycetes</taxon>
        <taxon>Thraustochytrida</taxon>
        <taxon>Thraustochytriidae</taxon>
        <taxon>Aplanochytrium</taxon>
    </lineage>
</organism>
<dbReference type="AlphaFoldDB" id="A0A6S8C5V3"/>
<evidence type="ECO:0000256" key="2">
    <source>
        <dbReference type="ARBA" id="ARBA00008352"/>
    </source>
</evidence>
<proteinExistence type="inferred from homology"/>
<feature type="region of interest" description="Disordered" evidence="4">
    <location>
        <begin position="173"/>
        <end position="233"/>
    </location>
</feature>
<evidence type="ECO:0000313" key="5">
    <source>
        <dbReference type="EMBL" id="CAE0436698.1"/>
    </source>
</evidence>
<feature type="compositionally biased region" description="Basic and acidic residues" evidence="4">
    <location>
        <begin position="12"/>
        <end position="22"/>
    </location>
</feature>
<keyword evidence="3" id="KW-0539">Nucleus</keyword>
<gene>
    <name evidence="5" type="ORF">ASTO00021_LOCUS6949</name>
    <name evidence="6" type="ORF">ASTO00021_LOCUS6951</name>
</gene>
<accession>A0A6S8C5V3</accession>
<dbReference type="EMBL" id="HBIN01009336">
    <property type="protein sequence ID" value="CAE0436700.1"/>
    <property type="molecule type" value="Transcribed_RNA"/>
</dbReference>
<protein>
    <submittedName>
        <fullName evidence="6">Uncharacterized protein</fullName>
    </submittedName>
</protein>
<reference evidence="6" key="1">
    <citation type="submission" date="2021-01" db="EMBL/GenBank/DDBJ databases">
        <authorList>
            <person name="Corre E."/>
            <person name="Pelletier E."/>
            <person name="Niang G."/>
            <person name="Scheremetjew M."/>
            <person name="Finn R."/>
            <person name="Kale V."/>
            <person name="Holt S."/>
            <person name="Cochrane G."/>
            <person name="Meng A."/>
            <person name="Brown T."/>
            <person name="Cohen L."/>
        </authorList>
    </citation>
    <scope>NUCLEOTIDE SEQUENCE</scope>
    <source>
        <strain evidence="6">GSBS06</strain>
    </source>
</reference>
<feature type="compositionally biased region" description="Polar residues" evidence="4">
    <location>
        <begin position="44"/>
        <end position="56"/>
    </location>
</feature>
<evidence type="ECO:0000256" key="4">
    <source>
        <dbReference type="SAM" id="MobiDB-lite"/>
    </source>
</evidence>
<dbReference type="InterPro" id="IPR024661">
    <property type="entry name" value="RNA_pol_III_Rpc31"/>
</dbReference>
<evidence type="ECO:0000256" key="3">
    <source>
        <dbReference type="ARBA" id="ARBA00023242"/>
    </source>
</evidence>
<sequence>MVHQMGGGAGEAKFEGAWDRGGDNTNKGPFAEPPPQFPAPLASIESSQRSWSTSGDSEAVKKAELEERTKLIIKHRDLQLRFQNMPTYLKLHGKKLGVKKYSDKYSTVSQEIGCSTLPECLQKPLPAVYFPEELKDMLIPAKGLDGKPMTSSSINISQKFKRKTVLDFRRLEEKEKMQKTSDEKNQKEDDANIRKMSMASEISEDLDGDYGINHYESDLDALQDGEGPEATFD</sequence>
<dbReference type="PANTHER" id="PTHR15367:SF2">
    <property type="entry name" value="DNA-DIRECTED RNA POLYMERASE III SUBUNIT"/>
    <property type="match status" value="1"/>
</dbReference>
<comment type="similarity">
    <text evidence="2">Belongs to the eukaryotic RPC7 RNA polymerase subunit family.</text>
</comment>
<dbReference type="GO" id="GO:0006383">
    <property type="term" value="P:transcription by RNA polymerase III"/>
    <property type="evidence" value="ECO:0007669"/>
    <property type="project" value="InterPro"/>
</dbReference>
<dbReference type="GO" id="GO:0005666">
    <property type="term" value="C:RNA polymerase III complex"/>
    <property type="evidence" value="ECO:0007669"/>
    <property type="project" value="TreeGrafter"/>
</dbReference>